<protein>
    <submittedName>
        <fullName evidence="3">ABC transporter substrate-binding protein</fullName>
    </submittedName>
</protein>
<accession>A0A917QRP0</accession>
<reference evidence="3" key="1">
    <citation type="journal article" date="2014" name="Int. J. Syst. Evol. Microbiol.">
        <title>Complete genome sequence of Corynebacterium casei LMG S-19264T (=DSM 44701T), isolated from a smear-ripened cheese.</title>
        <authorList>
            <consortium name="US DOE Joint Genome Institute (JGI-PGF)"/>
            <person name="Walter F."/>
            <person name="Albersmeier A."/>
            <person name="Kalinowski J."/>
            <person name="Ruckert C."/>
        </authorList>
    </citation>
    <scope>NUCLEOTIDE SEQUENCE</scope>
    <source>
        <strain evidence="3">CGMCC 4.7278</strain>
    </source>
</reference>
<dbReference type="Pfam" id="PF00496">
    <property type="entry name" value="SBP_bac_5"/>
    <property type="match status" value="1"/>
</dbReference>
<feature type="compositionally biased region" description="Polar residues" evidence="1">
    <location>
        <begin position="1"/>
        <end position="11"/>
    </location>
</feature>
<dbReference type="InterPro" id="IPR030678">
    <property type="entry name" value="Peptide/Ni-bd"/>
</dbReference>
<dbReference type="InterPro" id="IPR039424">
    <property type="entry name" value="SBP_5"/>
</dbReference>
<dbReference type="CDD" id="cd08506">
    <property type="entry name" value="PBP2_clavulanate_OppA2"/>
    <property type="match status" value="1"/>
</dbReference>
<reference evidence="3" key="2">
    <citation type="submission" date="2020-09" db="EMBL/GenBank/DDBJ databases">
        <authorList>
            <person name="Sun Q."/>
            <person name="Zhou Y."/>
        </authorList>
    </citation>
    <scope>NUCLEOTIDE SEQUENCE</scope>
    <source>
        <strain evidence="3">CGMCC 4.7278</strain>
    </source>
</reference>
<dbReference type="PIRSF" id="PIRSF002741">
    <property type="entry name" value="MppA"/>
    <property type="match status" value="1"/>
</dbReference>
<sequence length="538" mass="57089">MLSACGANQQEPGAAGSTEFKKGGTLTIPVESASLDLDPAKSSNLAITTQSLFNRRLTTWRTEPGKPVVPVPDLATDTGSTTDGGKTWKYTLKPGLKFEDGTPVTAGDVKYGLERSFAPLLSGGFNYHKQFLIGGDSYAGPYDGKHLDSVEAPDDSTLIFKLNQAFGDWPWIVSQPAFAPVPKAKDNPQTYGKTPVATGPYRVADRADGQVVLERNPHWDPKTDSNRTAGPDKVIFKLGVSKETSVQSVIHGSGDGKFSFAGPVPASQLAALTANPNAKSRTLEAGGGSIDQVAINTSKPTLADLRVRQAINLATDKASYLVASGGRNRGSIATTNIPPALEGYEKFDVLPAPETGDVAKAKTLLAEAGHANGLDLVLVHQNSAEVTAQAQALQAGWQRAGIRVTLRSVDRPTYTDITMHQDGSGYDLALSRWQADFPSPYSMLQPSFSSKEIGKGGYNASRLADPTVDAAIDNATRQVDPAAAKAAWANADRLITALAPNVPLINSVNTWIYGAGLANFIVPPFPAYPNYFRISLLP</sequence>
<organism evidence="3 4">
    <name type="scientific">Nocardia camponoti</name>
    <dbReference type="NCBI Taxonomy" id="1616106"/>
    <lineage>
        <taxon>Bacteria</taxon>
        <taxon>Bacillati</taxon>
        <taxon>Actinomycetota</taxon>
        <taxon>Actinomycetes</taxon>
        <taxon>Mycobacteriales</taxon>
        <taxon>Nocardiaceae</taxon>
        <taxon>Nocardia</taxon>
    </lineage>
</organism>
<comment type="caution">
    <text evidence="3">The sequence shown here is derived from an EMBL/GenBank/DDBJ whole genome shotgun (WGS) entry which is preliminary data.</text>
</comment>
<evidence type="ECO:0000259" key="2">
    <source>
        <dbReference type="Pfam" id="PF00496"/>
    </source>
</evidence>
<dbReference type="PANTHER" id="PTHR30290:SF83">
    <property type="entry name" value="ABC TRANSPORTER SUBSTRATE-BINDING PROTEIN"/>
    <property type="match status" value="1"/>
</dbReference>
<dbReference type="InterPro" id="IPR000914">
    <property type="entry name" value="SBP_5_dom"/>
</dbReference>
<dbReference type="EMBL" id="BMMW01000004">
    <property type="protein sequence ID" value="GGK65041.1"/>
    <property type="molecule type" value="Genomic_DNA"/>
</dbReference>
<evidence type="ECO:0000313" key="3">
    <source>
        <dbReference type="EMBL" id="GGK65041.1"/>
    </source>
</evidence>
<evidence type="ECO:0000313" key="4">
    <source>
        <dbReference type="Proteomes" id="UP000612956"/>
    </source>
</evidence>
<dbReference type="AlphaFoldDB" id="A0A917QRP0"/>
<feature type="domain" description="Solute-binding protein family 5" evidence="2">
    <location>
        <begin position="70"/>
        <end position="453"/>
    </location>
</feature>
<dbReference type="Gene3D" id="3.40.190.10">
    <property type="entry name" value="Periplasmic binding protein-like II"/>
    <property type="match status" value="1"/>
</dbReference>
<dbReference type="GO" id="GO:1904680">
    <property type="term" value="F:peptide transmembrane transporter activity"/>
    <property type="evidence" value="ECO:0007669"/>
    <property type="project" value="TreeGrafter"/>
</dbReference>
<keyword evidence="4" id="KW-1185">Reference proteome</keyword>
<dbReference type="GO" id="GO:0043190">
    <property type="term" value="C:ATP-binding cassette (ABC) transporter complex"/>
    <property type="evidence" value="ECO:0007669"/>
    <property type="project" value="InterPro"/>
</dbReference>
<name>A0A917QRP0_9NOCA</name>
<dbReference type="Proteomes" id="UP000612956">
    <property type="component" value="Unassembled WGS sequence"/>
</dbReference>
<feature type="region of interest" description="Disordered" evidence="1">
    <location>
        <begin position="1"/>
        <end position="22"/>
    </location>
</feature>
<proteinExistence type="predicted"/>
<evidence type="ECO:0000256" key="1">
    <source>
        <dbReference type="SAM" id="MobiDB-lite"/>
    </source>
</evidence>
<dbReference type="PANTHER" id="PTHR30290">
    <property type="entry name" value="PERIPLASMIC BINDING COMPONENT OF ABC TRANSPORTER"/>
    <property type="match status" value="1"/>
</dbReference>
<gene>
    <name evidence="3" type="ORF">GCM10011591_41640</name>
</gene>
<dbReference type="GO" id="GO:0015833">
    <property type="term" value="P:peptide transport"/>
    <property type="evidence" value="ECO:0007669"/>
    <property type="project" value="TreeGrafter"/>
</dbReference>
<dbReference type="GO" id="GO:0042597">
    <property type="term" value="C:periplasmic space"/>
    <property type="evidence" value="ECO:0007669"/>
    <property type="project" value="UniProtKB-ARBA"/>
</dbReference>
<dbReference type="SUPFAM" id="SSF53850">
    <property type="entry name" value="Periplasmic binding protein-like II"/>
    <property type="match status" value="1"/>
</dbReference>
<dbReference type="Gene3D" id="3.10.105.10">
    <property type="entry name" value="Dipeptide-binding Protein, Domain 3"/>
    <property type="match status" value="1"/>
</dbReference>